<feature type="chain" id="PRO_5044840996" description="Cystatin domain-containing protein" evidence="3">
    <location>
        <begin position="22"/>
        <end position="114"/>
    </location>
</feature>
<evidence type="ECO:0000313" key="6">
    <source>
        <dbReference type="Proteomes" id="UP001634007"/>
    </source>
</evidence>
<comment type="caution">
    <text evidence="5">The sequence shown here is derived from an EMBL/GenBank/DDBJ whole genome shotgun (WGS) entry which is preliminary data.</text>
</comment>
<feature type="signal peptide" evidence="3">
    <location>
        <begin position="1"/>
        <end position="21"/>
    </location>
</feature>
<dbReference type="GO" id="GO:0004869">
    <property type="term" value="F:cysteine-type endopeptidase inhibitor activity"/>
    <property type="evidence" value="ECO:0007669"/>
    <property type="project" value="UniProtKB-KW"/>
</dbReference>
<evidence type="ECO:0000256" key="1">
    <source>
        <dbReference type="ARBA" id="ARBA00022690"/>
    </source>
</evidence>
<proteinExistence type="predicted"/>
<keyword evidence="2" id="KW-0789">Thiol protease inhibitor</keyword>
<dbReference type="InterPro" id="IPR046350">
    <property type="entry name" value="Cystatin_sf"/>
</dbReference>
<dbReference type="Gene3D" id="3.10.450.10">
    <property type="match status" value="1"/>
</dbReference>
<accession>A0ABD3KXC9</accession>
<dbReference type="InterPro" id="IPR000010">
    <property type="entry name" value="Cystatin_dom"/>
</dbReference>
<dbReference type="InterPro" id="IPR027214">
    <property type="entry name" value="Cystatin"/>
</dbReference>
<gene>
    <name evidence="5" type="ORF">ACJRO7_017718</name>
</gene>
<sequence length="114" mass="12865">MRPQILLLLLFLAVLPLSAIAARGQGWKQIEDVDDPRIKSMGEFAVADFNRKTHAGLIFKAVLTVTDDVVDSEKTGYLLHLAVEGDPPSCFDTVVLEFRWLDHWEVLYFDSKSC</sequence>
<evidence type="ECO:0000256" key="2">
    <source>
        <dbReference type="ARBA" id="ARBA00022704"/>
    </source>
</evidence>
<reference evidence="5 6" key="1">
    <citation type="submission" date="2024-11" db="EMBL/GenBank/DDBJ databases">
        <title>Chromosome-level genome assembly of Eucalyptus globulus Labill. provides insights into its genome evolution.</title>
        <authorList>
            <person name="Li X."/>
        </authorList>
    </citation>
    <scope>NUCLEOTIDE SEQUENCE [LARGE SCALE GENOMIC DNA]</scope>
    <source>
        <strain evidence="5">CL2024</strain>
        <tissue evidence="5">Fresh tender leaves</tissue>
    </source>
</reference>
<dbReference type="Pfam" id="PF16845">
    <property type="entry name" value="SQAPI"/>
    <property type="match status" value="1"/>
</dbReference>
<keyword evidence="3" id="KW-0732">Signal</keyword>
<evidence type="ECO:0000256" key="3">
    <source>
        <dbReference type="SAM" id="SignalP"/>
    </source>
</evidence>
<keyword evidence="1" id="KW-0646">Protease inhibitor</keyword>
<evidence type="ECO:0000259" key="4">
    <source>
        <dbReference type="Pfam" id="PF16845"/>
    </source>
</evidence>
<dbReference type="AlphaFoldDB" id="A0ABD3KXC9"/>
<protein>
    <recommendedName>
        <fullName evidence="4">Cystatin domain-containing protein</fullName>
    </recommendedName>
</protein>
<feature type="domain" description="Cystatin" evidence="4">
    <location>
        <begin position="30"/>
        <end position="107"/>
    </location>
</feature>
<keyword evidence="6" id="KW-1185">Reference proteome</keyword>
<dbReference type="SUPFAM" id="SSF54403">
    <property type="entry name" value="Cystatin/monellin"/>
    <property type="match status" value="1"/>
</dbReference>
<organism evidence="5 6">
    <name type="scientific">Eucalyptus globulus</name>
    <name type="common">Tasmanian blue gum</name>
    <dbReference type="NCBI Taxonomy" id="34317"/>
    <lineage>
        <taxon>Eukaryota</taxon>
        <taxon>Viridiplantae</taxon>
        <taxon>Streptophyta</taxon>
        <taxon>Embryophyta</taxon>
        <taxon>Tracheophyta</taxon>
        <taxon>Spermatophyta</taxon>
        <taxon>Magnoliopsida</taxon>
        <taxon>eudicotyledons</taxon>
        <taxon>Gunneridae</taxon>
        <taxon>Pentapetalae</taxon>
        <taxon>rosids</taxon>
        <taxon>malvids</taxon>
        <taxon>Myrtales</taxon>
        <taxon>Myrtaceae</taxon>
        <taxon>Myrtoideae</taxon>
        <taxon>Eucalypteae</taxon>
        <taxon>Eucalyptus</taxon>
    </lineage>
</organism>
<evidence type="ECO:0000313" key="5">
    <source>
        <dbReference type="EMBL" id="KAL3742281.1"/>
    </source>
</evidence>
<dbReference type="Proteomes" id="UP001634007">
    <property type="component" value="Unassembled WGS sequence"/>
</dbReference>
<dbReference type="EMBL" id="JBJKBG010000004">
    <property type="protein sequence ID" value="KAL3742281.1"/>
    <property type="molecule type" value="Genomic_DNA"/>
</dbReference>
<dbReference type="PANTHER" id="PTHR47116">
    <property type="entry name" value="PHLOEM FILAMENT PROTEIN"/>
    <property type="match status" value="1"/>
</dbReference>
<name>A0ABD3KXC9_EUCGL</name>